<evidence type="ECO:0000313" key="4">
    <source>
        <dbReference type="Proteomes" id="UP001166021"/>
    </source>
</evidence>
<keyword evidence="1" id="KW-0238">DNA-binding</keyword>
<proteinExistence type="predicted"/>
<dbReference type="InterPro" id="IPR037923">
    <property type="entry name" value="HTH-like"/>
</dbReference>
<dbReference type="EMBL" id="JABTCF010000003">
    <property type="protein sequence ID" value="MBD0777478.1"/>
    <property type="molecule type" value="Genomic_DNA"/>
</dbReference>
<dbReference type="RefSeq" id="WP_188243005.1">
    <property type="nucleotide sequence ID" value="NZ_JABTCF010000003.1"/>
</dbReference>
<dbReference type="Proteomes" id="UP001166021">
    <property type="component" value="Unassembled WGS sequence"/>
</dbReference>
<sequence>MRNKADIPFYHYSETYKYVNSKDGHPALSINPNFPFVMTQFDLMSRRAQAEMPHGHDYFEIIFLEDGEEQHIIDYESYEIQRPAFYFLSKGQIHFWKLKRDHRVFPWSDHSSRTDFFKPKED</sequence>
<dbReference type="InterPro" id="IPR003313">
    <property type="entry name" value="AraC-bd"/>
</dbReference>
<protein>
    <recommendedName>
        <fullName evidence="2">AraC-type arabinose-binding/dimerisation domain-containing protein</fullName>
    </recommendedName>
</protein>
<gene>
    <name evidence="3" type="ORF">HPE56_06715</name>
</gene>
<comment type="caution">
    <text evidence="3">The sequence shown here is derived from an EMBL/GenBank/DDBJ whole genome shotgun (WGS) entry which is preliminary data.</text>
</comment>
<evidence type="ECO:0000256" key="1">
    <source>
        <dbReference type="ARBA" id="ARBA00023125"/>
    </source>
</evidence>
<accession>A0ABR7UY81</accession>
<evidence type="ECO:0000259" key="2">
    <source>
        <dbReference type="Pfam" id="PF02311"/>
    </source>
</evidence>
<evidence type="ECO:0000313" key="3">
    <source>
        <dbReference type="EMBL" id="MBD0777478.1"/>
    </source>
</evidence>
<dbReference type="Pfam" id="PF02311">
    <property type="entry name" value="AraC_binding"/>
    <property type="match status" value="1"/>
</dbReference>
<reference evidence="3" key="1">
    <citation type="submission" date="2020-05" db="EMBL/GenBank/DDBJ databases">
        <title>The draft genome sequence of Maribacter sp. ANRC-HE7.</title>
        <authorList>
            <person name="Mu L."/>
        </authorList>
    </citation>
    <scope>NUCLEOTIDE SEQUENCE</scope>
    <source>
        <strain evidence="3">ANRC-HE7</strain>
    </source>
</reference>
<name>A0ABR7UY81_9FLAO</name>
<dbReference type="SUPFAM" id="SSF51215">
    <property type="entry name" value="Regulatory protein AraC"/>
    <property type="match status" value="1"/>
</dbReference>
<keyword evidence="4" id="KW-1185">Reference proteome</keyword>
<feature type="domain" description="AraC-type arabinose-binding/dimerisation" evidence="2">
    <location>
        <begin position="53"/>
        <end position="99"/>
    </location>
</feature>
<organism evidence="3 4">
    <name type="scientific">Maribacter aquimaris</name>
    <dbReference type="NCBI Taxonomy" id="2737171"/>
    <lineage>
        <taxon>Bacteria</taxon>
        <taxon>Pseudomonadati</taxon>
        <taxon>Bacteroidota</taxon>
        <taxon>Flavobacteriia</taxon>
        <taxon>Flavobacteriales</taxon>
        <taxon>Flavobacteriaceae</taxon>
        <taxon>Maribacter</taxon>
    </lineage>
</organism>